<evidence type="ECO:0000313" key="2">
    <source>
        <dbReference type="Proteomes" id="UP000435041"/>
    </source>
</evidence>
<dbReference type="Proteomes" id="UP000435041">
    <property type="component" value="Unassembled WGS sequence"/>
</dbReference>
<gene>
    <name evidence="1" type="ORF">NIES3804_36040</name>
</gene>
<comment type="caution">
    <text evidence="1">The sequence shown here is derived from an EMBL/GenBank/DDBJ whole genome shotgun (WGS) entry which is preliminary data.</text>
</comment>
<dbReference type="SUPFAM" id="SSF52540">
    <property type="entry name" value="P-loop containing nucleoside triphosphate hydrolases"/>
    <property type="match status" value="1"/>
</dbReference>
<dbReference type="AlphaFoldDB" id="A0A6H9H267"/>
<organism evidence="1 2">
    <name type="scientific">Microcystis aeruginosa NIES-3804</name>
    <dbReference type="NCBI Taxonomy" id="2517783"/>
    <lineage>
        <taxon>Bacteria</taxon>
        <taxon>Bacillati</taxon>
        <taxon>Cyanobacteriota</taxon>
        <taxon>Cyanophyceae</taxon>
        <taxon>Oscillatoriophycideae</taxon>
        <taxon>Chroococcales</taxon>
        <taxon>Microcystaceae</taxon>
        <taxon>Microcystis</taxon>
    </lineage>
</organism>
<dbReference type="InterPro" id="IPR027417">
    <property type="entry name" value="P-loop_NTPase"/>
</dbReference>
<accession>A0A6H9H267</accession>
<dbReference type="EMBL" id="BJCI01000079">
    <property type="protein sequence ID" value="GCL52016.1"/>
    <property type="molecule type" value="Genomic_DNA"/>
</dbReference>
<name>A0A6H9H267_MICAE</name>
<dbReference type="RefSeq" id="WP_159294542.1">
    <property type="nucleotide sequence ID" value="NZ_BJCI01000079.1"/>
</dbReference>
<evidence type="ECO:0000313" key="1">
    <source>
        <dbReference type="EMBL" id="GCL52016.1"/>
    </source>
</evidence>
<protein>
    <submittedName>
        <fullName evidence="1">GTP-binding protein</fullName>
    </submittedName>
</protein>
<sequence>MVFNKLDQVKSEDLEIAKEKYPQAVFISAICRLGLETLKQKLIDLTA</sequence>
<proteinExistence type="predicted"/>
<reference evidence="1 2" key="1">
    <citation type="submission" date="2019-02" db="EMBL/GenBank/DDBJ databases">
        <title>Draft genome sequence of Arthrospira platensis NIES-3804.</title>
        <authorList>
            <person name="Yamaguchi H."/>
            <person name="Suzuki S."/>
            <person name="Kawachi M."/>
        </authorList>
    </citation>
    <scope>NUCLEOTIDE SEQUENCE [LARGE SCALE GENOMIC DNA]</scope>
    <source>
        <strain evidence="1 2">NIES-3804</strain>
    </source>
</reference>